<name>A0ABZ2R4Y4_9MICC</name>
<gene>
    <name evidence="3" type="ORF">WHH00_01465</name>
</gene>
<dbReference type="RefSeq" id="WP_406635893.1">
    <property type="nucleotide sequence ID" value="NZ_CP148033.1"/>
</dbReference>
<dbReference type="SUPFAM" id="SSF56112">
    <property type="entry name" value="Protein kinase-like (PK-like)"/>
    <property type="match status" value="1"/>
</dbReference>
<dbReference type="Proteomes" id="UP001623384">
    <property type="component" value="Chromosome"/>
</dbReference>
<dbReference type="EMBL" id="CP148033">
    <property type="protein sequence ID" value="WXK93492.1"/>
    <property type="molecule type" value="Genomic_DNA"/>
</dbReference>
<dbReference type="Gene3D" id="3.90.1200.10">
    <property type="match status" value="1"/>
</dbReference>
<organism evidence="3 4">
    <name type="scientific">Pseudarthrobacter quantipunctorum</name>
    <dbReference type="NCBI Taxonomy" id="3128980"/>
    <lineage>
        <taxon>Bacteria</taxon>
        <taxon>Bacillati</taxon>
        <taxon>Actinomycetota</taxon>
        <taxon>Actinomycetes</taxon>
        <taxon>Micrococcales</taxon>
        <taxon>Micrococcaceae</taxon>
        <taxon>Pseudarthrobacter</taxon>
    </lineage>
</organism>
<sequence>MTESSFQPDPTALTVGVADGGVLSGVTDPSTDPAEHVLLQSSVARRGGRLPATTVDEAVLFPLLQDAYSFGRWHSWRRTDKGSSNISWFVQTDAGEMVLRRSHNLKTVAGARFEFALIEHLRGHGYPAPPIQRTQDGAIYAEVQGVLHMVMGLLPGCAYDPGDPSQLELAARGLGRYHSIVSELTPAEEPNRSSGLAALGQLGQENLYAAVNVVMPLLSPHAAAQLTEDARYLGERMEQLNVGLGQRQKELRQLVIHGSYGQSAVLVDGHQLTGVLDFDRAAHDLLALDLAYALRSFCREVPIRPSGPSVNAVLGRAFLRHYRSQAPLADADLAALPEAFQAQRLIVVAKKCQNLLTKQAITPRQSKDALGFSLLLNRECARVRWITHNPFPATEDA</sequence>
<comment type="similarity">
    <text evidence="1">Belongs to the pseudomonas-type ThrB family.</text>
</comment>
<evidence type="ECO:0000256" key="1">
    <source>
        <dbReference type="ARBA" id="ARBA00038240"/>
    </source>
</evidence>
<evidence type="ECO:0000313" key="3">
    <source>
        <dbReference type="EMBL" id="WXK93492.1"/>
    </source>
</evidence>
<dbReference type="PANTHER" id="PTHR21064">
    <property type="entry name" value="AMINOGLYCOSIDE PHOSPHOTRANSFERASE DOMAIN-CONTAINING PROTEIN-RELATED"/>
    <property type="match status" value="1"/>
</dbReference>
<dbReference type="PANTHER" id="PTHR21064:SF6">
    <property type="entry name" value="AMINOGLYCOSIDE PHOSPHOTRANSFERASE DOMAIN-CONTAINING PROTEIN"/>
    <property type="match status" value="1"/>
</dbReference>
<protein>
    <submittedName>
        <fullName evidence="3">Phosphotransferase</fullName>
    </submittedName>
</protein>
<accession>A0ABZ2R4Y4</accession>
<evidence type="ECO:0000313" key="4">
    <source>
        <dbReference type="Proteomes" id="UP001623384"/>
    </source>
</evidence>
<reference evidence="3 4" key="1">
    <citation type="submission" date="2024-03" db="EMBL/GenBank/DDBJ databases">
        <title>Rhodococcus navarretei sp. nov. and Pseudarthrobacter quantumdoti sp. nov., two new species with the ability to biosynthesize Quantum Dots isolated from soil samples at Union Glacier, Antarctica.</title>
        <authorList>
            <person name="Vargas M."/>
        </authorList>
    </citation>
    <scope>NUCLEOTIDE SEQUENCE [LARGE SCALE GENOMIC DNA]</scope>
    <source>
        <strain evidence="3 4">RC-2-3</strain>
    </source>
</reference>
<proteinExistence type="inferred from homology"/>
<dbReference type="Gene3D" id="3.30.200.20">
    <property type="entry name" value="Phosphorylase Kinase, domain 1"/>
    <property type="match status" value="1"/>
</dbReference>
<feature type="domain" description="Aminoglycoside phosphotransferase" evidence="2">
    <location>
        <begin position="77"/>
        <end position="321"/>
    </location>
</feature>
<dbReference type="Pfam" id="PF01636">
    <property type="entry name" value="APH"/>
    <property type="match status" value="1"/>
</dbReference>
<keyword evidence="4" id="KW-1185">Reference proteome</keyword>
<evidence type="ECO:0000259" key="2">
    <source>
        <dbReference type="Pfam" id="PF01636"/>
    </source>
</evidence>
<dbReference type="InterPro" id="IPR011009">
    <property type="entry name" value="Kinase-like_dom_sf"/>
</dbReference>
<dbReference type="InterPro" id="IPR002575">
    <property type="entry name" value="Aminoglycoside_PTrfase"/>
</dbReference>
<dbReference type="InterPro" id="IPR050249">
    <property type="entry name" value="Pseudomonas-type_ThrB"/>
</dbReference>